<dbReference type="Proteomes" id="UP000266568">
    <property type="component" value="Unassembled WGS sequence"/>
</dbReference>
<keyword evidence="1 3" id="KW-0807">Transducer</keyword>
<evidence type="ECO:0000259" key="5">
    <source>
        <dbReference type="PROSITE" id="PS50111"/>
    </source>
</evidence>
<dbReference type="Pfam" id="PF00015">
    <property type="entry name" value="MCPsignal"/>
    <property type="match status" value="1"/>
</dbReference>
<accession>A0A397P6Q5</accession>
<dbReference type="AlphaFoldDB" id="A0A397P6Q5"/>
<feature type="domain" description="Methyl-accepting transducer" evidence="5">
    <location>
        <begin position="317"/>
        <end position="560"/>
    </location>
</feature>
<feature type="domain" description="HAMP" evidence="6">
    <location>
        <begin position="220"/>
        <end position="273"/>
    </location>
</feature>
<dbReference type="InterPro" id="IPR004089">
    <property type="entry name" value="MCPsignal_dom"/>
</dbReference>
<gene>
    <name evidence="7" type="ORF">DFR49_1947</name>
</gene>
<dbReference type="Pfam" id="PF00672">
    <property type="entry name" value="HAMP"/>
    <property type="match status" value="1"/>
</dbReference>
<sequence>MLASLRSLLRSSPHAVGIRQQLRRVIWALLATQTVLGITLIGTTIATSYGVDTLVTDRLYPVSELQTMTDAYGVALATAHKVESGNLSPSSAITAIDAAQTAIASNWARFRAHDLIRDHAREVAQIEKARVTADDAIADLENLLRNGQTDRLDFFVSGALYAGIDPLTVASNALIEQLRTDAERERRSLEAGFVRVYLIAILATLLAAAVSIWGMQMVRRRIVRPLAEIAVATRGITDDRHDVAIPDLDRSDEIGDIARALAFARARSIEARDLAERTRAQEERLHQRTLDDHAARARRGAALDQLFGLFEEKIGATVRRLAAAGPSLRHTAANLSSEAEATERHALATATVAEQSAASVRTIGQSGASLAQAIEQISHEADDSRHRALAARDATRAGRNDAESLDVLIGEIAIVLDFITAIAAQTNLLALNASIEAARAGEAGRGFAVVAEEVKGLARQTQTAAGEIDQRLATIRAAADTMLVTIGAVDDLVTRFDQSSDSVATAVGRQRDMTRRIAGAIDDVESGTTDAAQNMQRLGERAEQSRRTAQELSRTADDVADGVETLRGQINRLIADVRAA</sequence>
<keyword evidence="8" id="KW-1185">Reference proteome</keyword>
<dbReference type="SUPFAM" id="SSF58104">
    <property type="entry name" value="Methyl-accepting chemotaxis protein (MCP) signaling domain"/>
    <property type="match status" value="1"/>
</dbReference>
<dbReference type="PANTHER" id="PTHR32089">
    <property type="entry name" value="METHYL-ACCEPTING CHEMOTAXIS PROTEIN MCPB"/>
    <property type="match status" value="1"/>
</dbReference>
<reference evidence="7 8" key="1">
    <citation type="submission" date="2018-08" db="EMBL/GenBank/DDBJ databases">
        <title>Genomic Encyclopedia of Type Strains, Phase IV (KMG-IV): sequencing the most valuable type-strain genomes for metagenomic binning, comparative biology and taxonomic classification.</title>
        <authorList>
            <person name="Goeker M."/>
        </authorList>
    </citation>
    <scope>NUCLEOTIDE SEQUENCE [LARGE SCALE GENOMIC DNA]</scope>
    <source>
        <strain evidence="7 8">DSM 25527</strain>
    </source>
</reference>
<keyword evidence="4" id="KW-1133">Transmembrane helix</keyword>
<dbReference type="Gene3D" id="6.10.340.10">
    <property type="match status" value="1"/>
</dbReference>
<evidence type="ECO:0000256" key="2">
    <source>
        <dbReference type="ARBA" id="ARBA00029447"/>
    </source>
</evidence>
<evidence type="ECO:0000259" key="6">
    <source>
        <dbReference type="PROSITE" id="PS50885"/>
    </source>
</evidence>
<feature type="transmembrane region" description="Helical" evidence="4">
    <location>
        <begin position="25"/>
        <end position="51"/>
    </location>
</feature>
<evidence type="ECO:0000313" key="8">
    <source>
        <dbReference type="Proteomes" id="UP000266568"/>
    </source>
</evidence>
<feature type="transmembrane region" description="Helical" evidence="4">
    <location>
        <begin position="154"/>
        <end position="175"/>
    </location>
</feature>
<dbReference type="RefSeq" id="WP_425454931.1">
    <property type="nucleotide sequence ID" value="NZ_QXDC01000003.1"/>
</dbReference>
<dbReference type="GO" id="GO:0016020">
    <property type="term" value="C:membrane"/>
    <property type="evidence" value="ECO:0007669"/>
    <property type="project" value="InterPro"/>
</dbReference>
<dbReference type="EMBL" id="QXDC01000003">
    <property type="protein sequence ID" value="RIA43719.1"/>
    <property type="molecule type" value="Genomic_DNA"/>
</dbReference>
<dbReference type="PANTHER" id="PTHR32089:SF112">
    <property type="entry name" value="LYSOZYME-LIKE PROTEIN-RELATED"/>
    <property type="match status" value="1"/>
</dbReference>
<dbReference type="SMART" id="SM00283">
    <property type="entry name" value="MA"/>
    <property type="match status" value="1"/>
</dbReference>
<keyword evidence="4" id="KW-0812">Transmembrane</keyword>
<dbReference type="InterPro" id="IPR003660">
    <property type="entry name" value="HAMP_dom"/>
</dbReference>
<dbReference type="Gene3D" id="1.10.287.950">
    <property type="entry name" value="Methyl-accepting chemotaxis protein"/>
    <property type="match status" value="1"/>
</dbReference>
<evidence type="ECO:0000256" key="3">
    <source>
        <dbReference type="PROSITE-ProRule" id="PRU00284"/>
    </source>
</evidence>
<proteinExistence type="inferred from homology"/>
<comment type="similarity">
    <text evidence="2">Belongs to the methyl-accepting chemotaxis (MCP) protein family.</text>
</comment>
<dbReference type="GO" id="GO:0007165">
    <property type="term" value="P:signal transduction"/>
    <property type="evidence" value="ECO:0007669"/>
    <property type="project" value="UniProtKB-KW"/>
</dbReference>
<evidence type="ECO:0000313" key="7">
    <source>
        <dbReference type="EMBL" id="RIA43719.1"/>
    </source>
</evidence>
<evidence type="ECO:0000256" key="4">
    <source>
        <dbReference type="SAM" id="Phobius"/>
    </source>
</evidence>
<organism evidence="7 8">
    <name type="scientific">Hephaestia caeni</name>
    <dbReference type="NCBI Taxonomy" id="645617"/>
    <lineage>
        <taxon>Bacteria</taxon>
        <taxon>Pseudomonadati</taxon>
        <taxon>Pseudomonadota</taxon>
        <taxon>Alphaproteobacteria</taxon>
        <taxon>Sphingomonadales</taxon>
        <taxon>Sphingomonadaceae</taxon>
        <taxon>Hephaestia</taxon>
    </lineage>
</organism>
<keyword evidence="4" id="KW-0472">Membrane</keyword>
<dbReference type="PROSITE" id="PS50885">
    <property type="entry name" value="HAMP"/>
    <property type="match status" value="1"/>
</dbReference>
<protein>
    <submittedName>
        <fullName evidence="7">Methyl-accepting chemotaxis protein</fullName>
    </submittedName>
</protein>
<dbReference type="PROSITE" id="PS50111">
    <property type="entry name" value="CHEMOTAXIS_TRANSDUC_2"/>
    <property type="match status" value="1"/>
</dbReference>
<evidence type="ECO:0000256" key="1">
    <source>
        <dbReference type="ARBA" id="ARBA00023224"/>
    </source>
</evidence>
<feature type="transmembrane region" description="Helical" evidence="4">
    <location>
        <begin position="196"/>
        <end position="215"/>
    </location>
</feature>
<name>A0A397P6Q5_9SPHN</name>
<comment type="caution">
    <text evidence="7">The sequence shown here is derived from an EMBL/GenBank/DDBJ whole genome shotgun (WGS) entry which is preliminary data.</text>
</comment>